<organism evidence="1 2">
    <name type="scientific">Paenibacillus hemerocallicola</name>
    <dbReference type="NCBI Taxonomy" id="1172614"/>
    <lineage>
        <taxon>Bacteria</taxon>
        <taxon>Bacillati</taxon>
        <taxon>Bacillota</taxon>
        <taxon>Bacilli</taxon>
        <taxon>Bacillales</taxon>
        <taxon>Paenibacillaceae</taxon>
        <taxon>Paenibacillus</taxon>
    </lineage>
</organism>
<comment type="caution">
    <text evidence="1">The sequence shown here is derived from an EMBL/GenBank/DDBJ whole genome shotgun (WGS) entry which is preliminary data.</text>
</comment>
<name>A0A5C4TG95_9BACL</name>
<accession>A0A5C4TG95</accession>
<gene>
    <name evidence="1" type="ORF">FE784_00365</name>
</gene>
<dbReference type="EMBL" id="VDCQ01000001">
    <property type="protein sequence ID" value="TNJ68154.1"/>
    <property type="molecule type" value="Genomic_DNA"/>
</dbReference>
<evidence type="ECO:0000313" key="2">
    <source>
        <dbReference type="Proteomes" id="UP000307943"/>
    </source>
</evidence>
<dbReference type="AlphaFoldDB" id="A0A5C4TG95"/>
<dbReference type="OrthoDB" id="2645648at2"/>
<evidence type="ECO:0000313" key="1">
    <source>
        <dbReference type="EMBL" id="TNJ68154.1"/>
    </source>
</evidence>
<proteinExistence type="predicted"/>
<keyword evidence="2" id="KW-1185">Reference proteome</keyword>
<dbReference type="RefSeq" id="WP_139600131.1">
    <property type="nucleotide sequence ID" value="NZ_VDCQ01000001.1"/>
</dbReference>
<reference evidence="1 2" key="1">
    <citation type="submission" date="2019-05" db="EMBL/GenBank/DDBJ databases">
        <title>We sequenced the genome of Paenibacillus hemerocallicola KCTC 33185 for further insight into its adaptation and study the phylogeny of Paenibacillus.</title>
        <authorList>
            <person name="Narsing Rao M.P."/>
        </authorList>
    </citation>
    <scope>NUCLEOTIDE SEQUENCE [LARGE SCALE GENOMIC DNA]</scope>
    <source>
        <strain evidence="1 2">KCTC 33185</strain>
    </source>
</reference>
<sequence>MNWLNPYEADLIDVFTEAENRVGAFPAPFNEIGIEYLHRFHPFREGSSKNYICYLLPFWLKHIALERDEACKRMALSNIFVMLHFFIQDDLMDEPPAKWKTQLALDHLIQLQYMELYRPLFPAESSFWTYFGQYVTEWATSVSDENERDAFFIQPTQIAHKASPVKLASTGLLLLSGREELVPEMSGLIDQVLITLQMADDRADWREDLQSGSANSLLSFIRQERRMNSASGLTVQEVESSIHVRGCLRRYAQIAEQRHERLRTSGTQAMQLIAFHDYLTQSLLSEAVRIERDKNRLLQGGFSYWLSKNGK</sequence>
<dbReference type="Proteomes" id="UP000307943">
    <property type="component" value="Unassembled WGS sequence"/>
</dbReference>
<protein>
    <submittedName>
        <fullName evidence="1">Uncharacterized protein</fullName>
    </submittedName>
</protein>